<accession>A0A1G9YX90</accession>
<feature type="region of interest" description="Disordered" evidence="1">
    <location>
        <begin position="26"/>
        <end position="93"/>
    </location>
</feature>
<evidence type="ECO:0000313" key="3">
    <source>
        <dbReference type="EMBL" id="SDN13772.1"/>
    </source>
</evidence>
<name>A0A1G9YX90_9HYPH</name>
<feature type="compositionally biased region" description="Low complexity" evidence="1">
    <location>
        <begin position="26"/>
        <end position="35"/>
    </location>
</feature>
<keyword evidence="4" id="KW-1185">Reference proteome</keyword>
<protein>
    <submittedName>
        <fullName evidence="3">Uncharacterized protein</fullName>
    </submittedName>
</protein>
<feature type="signal peptide" evidence="2">
    <location>
        <begin position="1"/>
        <end position="20"/>
    </location>
</feature>
<gene>
    <name evidence="3" type="ORF">SAMN05216360_1066</name>
</gene>
<dbReference type="EMBL" id="FNHS01000006">
    <property type="protein sequence ID" value="SDN13772.1"/>
    <property type="molecule type" value="Genomic_DNA"/>
</dbReference>
<dbReference type="RefSeq" id="WP_091715729.1">
    <property type="nucleotide sequence ID" value="NZ_FNHS01000006.1"/>
</dbReference>
<proteinExistence type="predicted"/>
<feature type="compositionally biased region" description="Polar residues" evidence="1">
    <location>
        <begin position="40"/>
        <end position="68"/>
    </location>
</feature>
<dbReference type="AlphaFoldDB" id="A0A1G9YX90"/>
<sequence>MTRTLLATVLAIGVIAPATAQVIETPTGTTLVGPPGSRGVVSTQSDTTGSDPAVTYSPTGQPADTISADSAAAGNANQPSRVAPQGGAGGGGK</sequence>
<evidence type="ECO:0000256" key="2">
    <source>
        <dbReference type="SAM" id="SignalP"/>
    </source>
</evidence>
<keyword evidence="2" id="KW-0732">Signal</keyword>
<organism evidence="3 4">
    <name type="scientific">Methylobacterium phyllostachyos</name>
    <dbReference type="NCBI Taxonomy" id="582672"/>
    <lineage>
        <taxon>Bacteria</taxon>
        <taxon>Pseudomonadati</taxon>
        <taxon>Pseudomonadota</taxon>
        <taxon>Alphaproteobacteria</taxon>
        <taxon>Hyphomicrobiales</taxon>
        <taxon>Methylobacteriaceae</taxon>
        <taxon>Methylobacterium</taxon>
    </lineage>
</organism>
<evidence type="ECO:0000313" key="4">
    <source>
        <dbReference type="Proteomes" id="UP000198704"/>
    </source>
</evidence>
<evidence type="ECO:0000256" key="1">
    <source>
        <dbReference type="SAM" id="MobiDB-lite"/>
    </source>
</evidence>
<dbReference type="STRING" id="582672.SAMN05216360_1066"/>
<feature type="chain" id="PRO_5011632793" evidence="2">
    <location>
        <begin position="21"/>
        <end position="93"/>
    </location>
</feature>
<dbReference type="Proteomes" id="UP000198704">
    <property type="component" value="Unassembled WGS sequence"/>
</dbReference>
<dbReference type="OrthoDB" id="8004026at2"/>
<reference evidence="4" key="1">
    <citation type="submission" date="2016-10" db="EMBL/GenBank/DDBJ databases">
        <authorList>
            <person name="Varghese N."/>
            <person name="Submissions S."/>
        </authorList>
    </citation>
    <scope>NUCLEOTIDE SEQUENCE [LARGE SCALE GENOMIC DNA]</scope>
    <source>
        <strain evidence="4">BL47</strain>
    </source>
</reference>